<dbReference type="InterPro" id="IPR011011">
    <property type="entry name" value="Znf_FYVE_PHD"/>
</dbReference>
<proteinExistence type="predicted"/>
<dbReference type="InterPro" id="IPR013083">
    <property type="entry name" value="Znf_RING/FYVE/PHD"/>
</dbReference>
<evidence type="ECO:0000256" key="3">
    <source>
        <dbReference type="ARBA" id="ARBA00022833"/>
    </source>
</evidence>
<dbReference type="Pfam" id="PF01363">
    <property type="entry name" value="FYVE"/>
    <property type="match status" value="1"/>
</dbReference>
<dbReference type="InterPro" id="IPR017455">
    <property type="entry name" value="Znf_FYVE-rel"/>
</dbReference>
<dbReference type="OMA" id="CGEVACH"/>
<protein>
    <recommendedName>
        <fullName evidence="5">FYVE-type domain-containing protein</fullName>
    </recommendedName>
</protein>
<dbReference type="PANTHER" id="PTHR43102:SF2">
    <property type="entry name" value="GAF DOMAIN-CONTAINING PROTEIN"/>
    <property type="match status" value="1"/>
</dbReference>
<dbReference type="AlphaFoldDB" id="T0Q929"/>
<dbReference type="OrthoDB" id="73840at2759"/>
<dbReference type="EMBL" id="JH767170">
    <property type="protein sequence ID" value="EQC31176.1"/>
    <property type="molecule type" value="Genomic_DNA"/>
</dbReference>
<evidence type="ECO:0000256" key="4">
    <source>
        <dbReference type="PROSITE-ProRule" id="PRU00091"/>
    </source>
</evidence>
<evidence type="ECO:0000256" key="1">
    <source>
        <dbReference type="ARBA" id="ARBA00022723"/>
    </source>
</evidence>
<dbReference type="SMART" id="SM00064">
    <property type="entry name" value="FYVE"/>
    <property type="match status" value="1"/>
</dbReference>
<keyword evidence="7" id="KW-1185">Reference proteome</keyword>
<sequence length="101" mass="11443">MLSVTHTLAVHVDSLMPKTKYIKDAQRKRCALCLRRFHPFRRRHHCRLCGEVACHQCTLYVTLVLPGTATSLTRSCCRCADAKGRVLPIGQEAALEHWTTP</sequence>
<accession>T0Q929</accession>
<evidence type="ECO:0000259" key="5">
    <source>
        <dbReference type="PROSITE" id="PS50178"/>
    </source>
</evidence>
<keyword evidence="1" id="KW-0479">Metal-binding</keyword>
<dbReference type="RefSeq" id="XP_008615349.1">
    <property type="nucleotide sequence ID" value="XM_008617127.1"/>
</dbReference>
<dbReference type="PROSITE" id="PS50178">
    <property type="entry name" value="ZF_FYVE"/>
    <property type="match status" value="1"/>
</dbReference>
<name>T0Q929_SAPDV</name>
<evidence type="ECO:0000313" key="6">
    <source>
        <dbReference type="EMBL" id="EQC31176.1"/>
    </source>
</evidence>
<keyword evidence="2 4" id="KW-0863">Zinc-finger</keyword>
<dbReference type="InterPro" id="IPR000306">
    <property type="entry name" value="Znf_FYVE"/>
</dbReference>
<organism evidence="6 7">
    <name type="scientific">Saprolegnia diclina (strain VS20)</name>
    <dbReference type="NCBI Taxonomy" id="1156394"/>
    <lineage>
        <taxon>Eukaryota</taxon>
        <taxon>Sar</taxon>
        <taxon>Stramenopiles</taxon>
        <taxon>Oomycota</taxon>
        <taxon>Saprolegniomycetes</taxon>
        <taxon>Saprolegniales</taxon>
        <taxon>Saprolegniaceae</taxon>
        <taxon>Saprolegnia</taxon>
    </lineage>
</organism>
<evidence type="ECO:0000256" key="2">
    <source>
        <dbReference type="ARBA" id="ARBA00022771"/>
    </source>
</evidence>
<gene>
    <name evidence="6" type="ORF">SDRG_11102</name>
</gene>
<dbReference type="Gene3D" id="3.30.40.10">
    <property type="entry name" value="Zinc/RING finger domain, C3HC4 (zinc finger)"/>
    <property type="match status" value="1"/>
</dbReference>
<dbReference type="VEuPathDB" id="FungiDB:SDRG_11102"/>
<dbReference type="PANTHER" id="PTHR43102">
    <property type="entry name" value="SLR1143 PROTEIN"/>
    <property type="match status" value="1"/>
</dbReference>
<reference evidence="6 7" key="1">
    <citation type="submission" date="2012-04" db="EMBL/GenBank/DDBJ databases">
        <title>The Genome Sequence of Saprolegnia declina VS20.</title>
        <authorList>
            <consortium name="The Broad Institute Genome Sequencing Platform"/>
            <person name="Russ C."/>
            <person name="Nusbaum C."/>
            <person name="Tyler B."/>
            <person name="van West P."/>
            <person name="Dieguez-Uribeondo J."/>
            <person name="de Bruijn I."/>
            <person name="Tripathy S."/>
            <person name="Jiang R."/>
            <person name="Young S.K."/>
            <person name="Zeng Q."/>
            <person name="Gargeya S."/>
            <person name="Fitzgerald M."/>
            <person name="Haas B."/>
            <person name="Abouelleil A."/>
            <person name="Alvarado L."/>
            <person name="Arachchi H.M."/>
            <person name="Berlin A."/>
            <person name="Chapman S.B."/>
            <person name="Goldberg J."/>
            <person name="Griggs A."/>
            <person name="Gujja S."/>
            <person name="Hansen M."/>
            <person name="Howarth C."/>
            <person name="Imamovic A."/>
            <person name="Larimer J."/>
            <person name="McCowen C."/>
            <person name="Montmayeur A."/>
            <person name="Murphy C."/>
            <person name="Neiman D."/>
            <person name="Pearson M."/>
            <person name="Priest M."/>
            <person name="Roberts A."/>
            <person name="Saif S."/>
            <person name="Shea T."/>
            <person name="Sisk P."/>
            <person name="Sykes S."/>
            <person name="Wortman J."/>
            <person name="Nusbaum C."/>
            <person name="Birren B."/>
        </authorList>
    </citation>
    <scope>NUCLEOTIDE SEQUENCE [LARGE SCALE GENOMIC DNA]</scope>
    <source>
        <strain evidence="6 7">VS20</strain>
    </source>
</reference>
<keyword evidence="3" id="KW-0862">Zinc</keyword>
<evidence type="ECO:0000313" key="7">
    <source>
        <dbReference type="Proteomes" id="UP000030762"/>
    </source>
</evidence>
<dbReference type="GeneID" id="19951829"/>
<dbReference type="STRING" id="1156394.T0Q929"/>
<dbReference type="GO" id="GO:0008270">
    <property type="term" value="F:zinc ion binding"/>
    <property type="evidence" value="ECO:0007669"/>
    <property type="project" value="UniProtKB-KW"/>
</dbReference>
<dbReference type="SUPFAM" id="SSF57903">
    <property type="entry name" value="FYVE/PHD zinc finger"/>
    <property type="match status" value="1"/>
</dbReference>
<feature type="domain" description="FYVE-type" evidence="5">
    <location>
        <begin position="24"/>
        <end position="84"/>
    </location>
</feature>
<dbReference type="InParanoid" id="T0Q929"/>
<dbReference type="Proteomes" id="UP000030762">
    <property type="component" value="Unassembled WGS sequence"/>
</dbReference>